<dbReference type="InterPro" id="IPR027413">
    <property type="entry name" value="GROEL-like_equatorial_sf"/>
</dbReference>
<evidence type="ECO:0000313" key="3">
    <source>
        <dbReference type="Proteomes" id="UP001378592"/>
    </source>
</evidence>
<dbReference type="InterPro" id="IPR002423">
    <property type="entry name" value="Cpn60/GroEL/TCP-1"/>
</dbReference>
<dbReference type="Pfam" id="PF00118">
    <property type="entry name" value="Cpn60_TCP1"/>
    <property type="match status" value="1"/>
</dbReference>
<dbReference type="InterPro" id="IPR027410">
    <property type="entry name" value="TCP-1-like_intermed_sf"/>
</dbReference>
<dbReference type="GO" id="GO:0005634">
    <property type="term" value="C:nucleus"/>
    <property type="evidence" value="ECO:0007669"/>
    <property type="project" value="TreeGrafter"/>
</dbReference>
<dbReference type="PANTHER" id="PTHR46787:SF1">
    <property type="entry name" value="MOLECULAR CHAPERONE MKKS"/>
    <property type="match status" value="1"/>
</dbReference>
<proteinExistence type="inferred from homology"/>
<dbReference type="InterPro" id="IPR002194">
    <property type="entry name" value="Chaperonin_TCP-1_CS"/>
</dbReference>
<comment type="similarity">
    <text evidence="1">Belongs to the TCP-1 chaperonin family.</text>
</comment>
<dbReference type="PROSITE" id="PS00750">
    <property type="entry name" value="TCP1_1"/>
    <property type="match status" value="1"/>
</dbReference>
<dbReference type="Gene3D" id="3.50.7.10">
    <property type="entry name" value="GroEL"/>
    <property type="match status" value="1"/>
</dbReference>
<dbReference type="Proteomes" id="UP001378592">
    <property type="component" value="Unassembled WGS sequence"/>
</dbReference>
<dbReference type="SUPFAM" id="SSF52029">
    <property type="entry name" value="GroEL apical domain-like"/>
    <property type="match status" value="1"/>
</dbReference>
<dbReference type="EMBL" id="JAZDUA010000098">
    <property type="protein sequence ID" value="KAK7868210.1"/>
    <property type="molecule type" value="Genomic_DNA"/>
</dbReference>
<dbReference type="GO" id="GO:0060271">
    <property type="term" value="P:cilium assembly"/>
    <property type="evidence" value="ECO:0007669"/>
    <property type="project" value="InterPro"/>
</dbReference>
<dbReference type="Gene3D" id="3.30.260.10">
    <property type="entry name" value="TCP-1-like chaperonin intermediate domain"/>
    <property type="match status" value="1"/>
</dbReference>
<reference evidence="2 3" key="1">
    <citation type="submission" date="2024-03" db="EMBL/GenBank/DDBJ databases">
        <title>The genome assembly and annotation of the cricket Gryllus longicercus Weissman &amp; Gray.</title>
        <authorList>
            <person name="Szrajer S."/>
            <person name="Gray D."/>
            <person name="Ylla G."/>
        </authorList>
    </citation>
    <scope>NUCLEOTIDE SEQUENCE [LARGE SCALE GENOMIC DNA]</scope>
    <source>
        <strain evidence="2">DAG 2021-001</strain>
        <tissue evidence="2">Whole body minus gut</tissue>
    </source>
</reference>
<sequence>MEDKLETVVQELQSTEFLNIVRTFLEFLKSCFGPRGGIKILVSSGGISFVSSSSSRVLNNHIISHPLCTFVSQVMNSQTMMFGDNGLYTGILTMSLLERSLKESEITQSQTQHLIQGLSSQIHYLLEMNSIKLKLDFSTVTQFLPIVKAILSSKPSCGLNNKELEKLSVQIIKVFLNTINDDFGDIMIMNVNDLLETTVLNGILYQIDIEEKFVQDFVEVVTDKLQKKIPLLLFDIMLTDTKNELEEVTEEGCTLLKEAVFVFECAVKIGVKIIACQKVVHQSLRLLLQRNGILLMDRLGSELCGTVEKMSGAKPISSLKNTTVKTLRSCLGSVDSVKFIRFGSKPFVVLEKNSTNTASLLLCCSNEEAFVELKLITRQALKALRQVTCQPFVLPGAGCLEMWLATQLRVQDTSDPAKRVLEKTAIGWLQKSFITISALLETSDKCMAADTAYCHNWNSWDPDLSSSCRCGLVKADDVKAAGGSWVQPNQFSINDLVFPLPNQFNKHPLHPNRIHEAAVVDVHISKRNAIKLALETCVNILSIGFVVYKSPINF</sequence>
<keyword evidence="3" id="KW-1185">Reference proteome</keyword>
<dbReference type="GO" id="GO:0032502">
    <property type="term" value="P:developmental process"/>
    <property type="evidence" value="ECO:0007669"/>
    <property type="project" value="TreeGrafter"/>
</dbReference>
<comment type="caution">
    <text evidence="2">The sequence shown here is derived from an EMBL/GenBank/DDBJ whole genome shotgun (WGS) entry which is preliminary data.</text>
</comment>
<accession>A0AAN9VND2</accession>
<evidence type="ECO:0000256" key="1">
    <source>
        <dbReference type="ARBA" id="ARBA00008020"/>
    </source>
</evidence>
<dbReference type="SUPFAM" id="SSF48592">
    <property type="entry name" value="GroEL equatorial domain-like"/>
    <property type="match status" value="1"/>
</dbReference>
<dbReference type="InterPro" id="IPR028790">
    <property type="entry name" value="MKKS"/>
</dbReference>
<dbReference type="AlphaFoldDB" id="A0AAN9VND2"/>
<dbReference type="GO" id="GO:0006457">
    <property type="term" value="P:protein folding"/>
    <property type="evidence" value="ECO:0007669"/>
    <property type="project" value="InterPro"/>
</dbReference>
<dbReference type="GO" id="GO:1902636">
    <property type="term" value="C:kinociliary basal body"/>
    <property type="evidence" value="ECO:0007669"/>
    <property type="project" value="TreeGrafter"/>
</dbReference>
<dbReference type="PANTHER" id="PTHR46787">
    <property type="entry name" value="SYNDROMES PUTATIVE CHAPERONIN-RELATED"/>
    <property type="match status" value="1"/>
</dbReference>
<dbReference type="Gene3D" id="1.10.560.10">
    <property type="entry name" value="GroEL-like equatorial domain"/>
    <property type="match status" value="1"/>
</dbReference>
<organism evidence="2 3">
    <name type="scientific">Gryllus longicercus</name>
    <dbReference type="NCBI Taxonomy" id="2509291"/>
    <lineage>
        <taxon>Eukaryota</taxon>
        <taxon>Metazoa</taxon>
        <taxon>Ecdysozoa</taxon>
        <taxon>Arthropoda</taxon>
        <taxon>Hexapoda</taxon>
        <taxon>Insecta</taxon>
        <taxon>Pterygota</taxon>
        <taxon>Neoptera</taxon>
        <taxon>Polyneoptera</taxon>
        <taxon>Orthoptera</taxon>
        <taxon>Ensifera</taxon>
        <taxon>Gryllidea</taxon>
        <taxon>Grylloidea</taxon>
        <taxon>Gryllidae</taxon>
        <taxon>Gryllinae</taxon>
        <taxon>Gryllus</taxon>
    </lineage>
</organism>
<dbReference type="GO" id="GO:0051131">
    <property type="term" value="P:chaperone-mediated protein complex assembly"/>
    <property type="evidence" value="ECO:0007669"/>
    <property type="project" value="TreeGrafter"/>
</dbReference>
<dbReference type="GO" id="GO:0005737">
    <property type="term" value="C:cytoplasm"/>
    <property type="evidence" value="ECO:0007669"/>
    <property type="project" value="TreeGrafter"/>
</dbReference>
<gene>
    <name evidence="2" type="ORF">R5R35_000614</name>
</gene>
<dbReference type="GO" id="GO:0005524">
    <property type="term" value="F:ATP binding"/>
    <property type="evidence" value="ECO:0007669"/>
    <property type="project" value="InterPro"/>
</dbReference>
<dbReference type="InterPro" id="IPR027409">
    <property type="entry name" value="GroEL-like_apical_dom_sf"/>
</dbReference>
<name>A0AAN9VND2_9ORTH</name>
<dbReference type="GO" id="GO:0016887">
    <property type="term" value="F:ATP hydrolysis activity"/>
    <property type="evidence" value="ECO:0007669"/>
    <property type="project" value="InterPro"/>
</dbReference>
<dbReference type="GO" id="GO:0051082">
    <property type="term" value="F:unfolded protein binding"/>
    <property type="evidence" value="ECO:0007669"/>
    <property type="project" value="InterPro"/>
</dbReference>
<protein>
    <submittedName>
        <fullName evidence="2">Uncharacterized protein</fullName>
    </submittedName>
</protein>
<evidence type="ECO:0000313" key="2">
    <source>
        <dbReference type="EMBL" id="KAK7868210.1"/>
    </source>
</evidence>